<gene>
    <name evidence="1" type="ORF">MmTuc01_3257</name>
</gene>
<proteinExistence type="predicted"/>
<accession>M1QNC7</accession>
<dbReference type="HOGENOM" id="CLU_3130878_0_0_2"/>
<evidence type="ECO:0000313" key="2">
    <source>
        <dbReference type="Proteomes" id="UP000011718"/>
    </source>
</evidence>
<organism evidence="1 2">
    <name type="scientific">Methanosarcina mazei Tuc01</name>
    <dbReference type="NCBI Taxonomy" id="1236903"/>
    <lineage>
        <taxon>Archaea</taxon>
        <taxon>Methanobacteriati</taxon>
        <taxon>Methanobacteriota</taxon>
        <taxon>Stenosarchaea group</taxon>
        <taxon>Methanomicrobia</taxon>
        <taxon>Methanosarcinales</taxon>
        <taxon>Methanosarcinaceae</taxon>
        <taxon>Methanosarcina</taxon>
    </lineage>
</organism>
<reference evidence="1 2" key="1">
    <citation type="journal article" date="2013" name="Genome Announc.">
        <title>Complete Genome of a Methanosarcina mazei Strain Isolated from Sediment Samples from an Amazonian Flooded Area.</title>
        <authorList>
            <person name="Assis das Gracas D."/>
            <person name="Thiago Juca Ramos R."/>
            <person name="Vieira Araujo A.C."/>
            <person name="Zahlouth R."/>
            <person name="Ribeiro Carneiro A."/>
            <person name="Souza Lopes T."/>
            <person name="Azevedo Barauna R."/>
            <person name="Azevedo V."/>
            <person name="Cruz Schneider M.P."/>
            <person name="Pellizari V.H."/>
            <person name="Silva A."/>
        </authorList>
    </citation>
    <scope>NUCLEOTIDE SEQUENCE [LARGE SCALE GENOMIC DNA]</scope>
    <source>
        <strain evidence="1 2">Tuc01</strain>
    </source>
</reference>
<dbReference type="EMBL" id="CP004144">
    <property type="protein sequence ID" value="AGF98514.1"/>
    <property type="molecule type" value="Genomic_DNA"/>
</dbReference>
<evidence type="ECO:0000313" key="1">
    <source>
        <dbReference type="EMBL" id="AGF98514.1"/>
    </source>
</evidence>
<dbReference type="AlphaFoldDB" id="M1QNC7"/>
<dbReference type="BioCyc" id="MMAZ1236903:G139K-3103-MONOMER"/>
<sequence>MQKPYMSIQTYSSLKLFTPFNFVSPSKISNLISGYLWLRKSRTALDLLV</sequence>
<dbReference type="KEGG" id="mmaz:MmTuc01_3257"/>
<dbReference type="Proteomes" id="UP000011718">
    <property type="component" value="Chromosome"/>
</dbReference>
<protein>
    <submittedName>
        <fullName evidence="1">Uncharacterized protein</fullName>
    </submittedName>
</protein>
<name>M1QNC7_METMZ</name>